<name>A0ABT1SQ72_9FIRM</name>
<dbReference type="RefSeq" id="WP_062411750.1">
    <property type="nucleotide sequence ID" value="NZ_JAJCIO010000002.1"/>
</dbReference>
<dbReference type="InterPro" id="IPR001160">
    <property type="entry name" value="Peptidase_M20C"/>
</dbReference>
<organism evidence="2 3">
    <name type="scientific">Megasphaera massiliensis</name>
    <dbReference type="NCBI Taxonomy" id="1232428"/>
    <lineage>
        <taxon>Bacteria</taxon>
        <taxon>Bacillati</taxon>
        <taxon>Bacillota</taxon>
        <taxon>Negativicutes</taxon>
        <taxon>Veillonellales</taxon>
        <taxon>Veillonellaceae</taxon>
        <taxon>Megasphaera</taxon>
    </lineage>
</organism>
<keyword evidence="2" id="KW-0378">Hydrolase</keyword>
<dbReference type="InterPro" id="IPR011650">
    <property type="entry name" value="Peptidase_M20_dimer"/>
</dbReference>
<reference evidence="2 3" key="1">
    <citation type="submission" date="2022-06" db="EMBL/GenBank/DDBJ databases">
        <title>Isolation of gut microbiota from human fecal samples.</title>
        <authorList>
            <person name="Pamer E.G."/>
            <person name="Barat B."/>
            <person name="Waligurski E."/>
            <person name="Medina S."/>
            <person name="Paddock L."/>
            <person name="Mostad J."/>
        </authorList>
    </citation>
    <scope>NUCLEOTIDE SEQUENCE [LARGE SCALE GENOMIC DNA]</scope>
    <source>
        <strain evidence="2 3">DFI.1.1</strain>
    </source>
</reference>
<dbReference type="PANTHER" id="PTHR43501">
    <property type="entry name" value="CYTOSOL NON-SPECIFIC DIPEPTIDASE"/>
    <property type="match status" value="1"/>
</dbReference>
<protein>
    <submittedName>
        <fullName evidence="2">Beta-Ala-His dipeptidase</fullName>
        <ecNumber evidence="2">3.4.13.20</ecNumber>
    </submittedName>
</protein>
<feature type="domain" description="Peptidase M20 dimerisation" evidence="1">
    <location>
        <begin position="209"/>
        <end position="282"/>
    </location>
</feature>
<dbReference type="PIRSF" id="PIRSF016599">
    <property type="entry name" value="Xaa-His_dipept"/>
    <property type="match status" value="1"/>
</dbReference>
<keyword evidence="2" id="KW-0645">Protease</keyword>
<dbReference type="InterPro" id="IPR002933">
    <property type="entry name" value="Peptidase_M20"/>
</dbReference>
<gene>
    <name evidence="2" type="primary">pepD</name>
    <name evidence="2" type="ORF">NE675_01835</name>
</gene>
<proteinExistence type="predicted"/>
<evidence type="ECO:0000259" key="1">
    <source>
        <dbReference type="Pfam" id="PF07687"/>
    </source>
</evidence>
<dbReference type="PRINTS" id="PR00934">
    <property type="entry name" value="XHISDIPTASE"/>
</dbReference>
<evidence type="ECO:0000313" key="3">
    <source>
        <dbReference type="Proteomes" id="UP001206692"/>
    </source>
</evidence>
<keyword evidence="2" id="KW-0224">Dipeptidase</keyword>
<dbReference type="NCBIfam" id="TIGR01893">
    <property type="entry name" value="aa-his-dipept"/>
    <property type="match status" value="1"/>
</dbReference>
<dbReference type="EC" id="3.4.13.20" evidence="2"/>
<dbReference type="GO" id="GO:0016805">
    <property type="term" value="F:dipeptidase activity"/>
    <property type="evidence" value="ECO:0007669"/>
    <property type="project" value="UniProtKB-KW"/>
</dbReference>
<comment type="caution">
    <text evidence="2">The sequence shown here is derived from an EMBL/GenBank/DDBJ whole genome shotgun (WGS) entry which is preliminary data.</text>
</comment>
<dbReference type="Pfam" id="PF07687">
    <property type="entry name" value="M20_dimer"/>
    <property type="match status" value="1"/>
</dbReference>
<dbReference type="EMBL" id="JANGEW010000002">
    <property type="protein sequence ID" value="MCQ5341778.1"/>
    <property type="molecule type" value="Genomic_DNA"/>
</dbReference>
<dbReference type="PANTHER" id="PTHR43501:SF1">
    <property type="entry name" value="CYTOSOL NON-SPECIFIC DIPEPTIDASE"/>
    <property type="match status" value="1"/>
</dbReference>
<dbReference type="Pfam" id="PF01546">
    <property type="entry name" value="Peptidase_M20"/>
    <property type="match status" value="1"/>
</dbReference>
<dbReference type="Gene3D" id="3.40.630.10">
    <property type="entry name" value="Zn peptidases"/>
    <property type="match status" value="2"/>
</dbReference>
<evidence type="ECO:0000313" key="2">
    <source>
        <dbReference type="EMBL" id="MCQ5341778.1"/>
    </source>
</evidence>
<accession>A0ABT1SQ72</accession>
<dbReference type="SUPFAM" id="SSF53187">
    <property type="entry name" value="Zn-dependent exopeptidases"/>
    <property type="match status" value="1"/>
</dbReference>
<keyword evidence="3" id="KW-1185">Reference proteome</keyword>
<sequence>MHDNEIIEGIIAEFKGLAKHPRPSHHEKAVSDYIVSRLHELGVTDVIQDDVYNIVANVPATKGCESWPRTVLQGHMDMVCVAKPGVDFDPLTSEIKLVREGNILRADGTSLGADDGIAVALSLYLIQQDIQHGPLRLIFTIDEETGMTGAMNLDPKHVQDVKYIINCDSEDIGMLGVGSAGSVHTHFHRPIHWQQPAGKQAFTIEAKDFVGGHSGETINRGKSNAIKALSLALRRIAQAGVAYTLASIDGGVAANAIPSQASAVIVTADEKAEAAIKQAVQEEQAQIAEVYGSVETKAQFIVEGADVPEKTFSAEDTKAIVNLLNILHCGVFAMNQTLPKLPDLSANIGTIRTEADTVAIQYFPRASSDGRLREFVLSLPVFAELTGCTLDLATPEPAWAENPKSKLVPLFADVYREEAGRDPRIEAMHGGLETGYLFSMNQDLDIISVGPTTHDIHSADESVELDTVALLTRIVAKALGKLDK</sequence>
<dbReference type="Proteomes" id="UP001206692">
    <property type="component" value="Unassembled WGS sequence"/>
</dbReference>